<gene>
    <name evidence="2" type="ORF">PVT71_14440</name>
</gene>
<name>A0AAU8AM38_9RHOB</name>
<protein>
    <submittedName>
        <fullName evidence="2">YbaN family protein</fullName>
    </submittedName>
</protein>
<evidence type="ECO:0000313" key="2">
    <source>
        <dbReference type="EMBL" id="XCC95897.1"/>
    </source>
</evidence>
<dbReference type="AlphaFoldDB" id="A0AAU8AM38"/>
<sequence length="140" mass="14735">MTTQPPKPTEPPRAAGMRLAWLVLGGLAILAGLIGIVLPLLPTTPFVILAAFAFSRSSPRLHGYLTAHPRFGPMIADWRLHGAIAPRHKAMAVGMMTATLGLGVAFGLPGRVLLIQLICMGAAAAFVLSRPGGPRNRRGD</sequence>
<dbReference type="EMBL" id="CP123385">
    <property type="protein sequence ID" value="XCC95897.1"/>
    <property type="molecule type" value="Genomic_DNA"/>
</dbReference>
<reference evidence="2" key="1">
    <citation type="submission" date="2023-02" db="EMBL/GenBank/DDBJ databases">
        <title>Description and genomic characterization of Salipiger bruguierae sp. nov., isolated from the sediment of mangrove plant Bruguiera sexangula.</title>
        <authorList>
            <person name="Long M."/>
        </authorList>
    </citation>
    <scope>NUCLEOTIDE SEQUENCE</scope>
    <source>
        <strain evidence="2">H15</strain>
    </source>
</reference>
<dbReference type="RefSeq" id="WP_353474764.1">
    <property type="nucleotide sequence ID" value="NZ_CP123385.1"/>
</dbReference>
<keyword evidence="1" id="KW-0472">Membrane</keyword>
<keyword evidence="1" id="KW-0812">Transmembrane</keyword>
<proteinExistence type="predicted"/>
<dbReference type="PIRSF" id="PIRSF016789">
    <property type="entry name" value="DUF454"/>
    <property type="match status" value="1"/>
</dbReference>
<dbReference type="PANTHER" id="PTHR35813:SF1">
    <property type="entry name" value="INNER MEMBRANE PROTEIN YBAN"/>
    <property type="match status" value="1"/>
</dbReference>
<feature type="transmembrane region" description="Helical" evidence="1">
    <location>
        <begin position="20"/>
        <end position="53"/>
    </location>
</feature>
<keyword evidence="1" id="KW-1133">Transmembrane helix</keyword>
<evidence type="ECO:0000256" key="1">
    <source>
        <dbReference type="SAM" id="Phobius"/>
    </source>
</evidence>
<dbReference type="PANTHER" id="PTHR35813">
    <property type="entry name" value="INNER MEMBRANE PROTEIN YBAN"/>
    <property type="match status" value="1"/>
</dbReference>
<organism evidence="2">
    <name type="scientific">Alloyangia sp. H15</name>
    <dbReference type="NCBI Taxonomy" id="3029062"/>
    <lineage>
        <taxon>Bacteria</taxon>
        <taxon>Pseudomonadati</taxon>
        <taxon>Pseudomonadota</taxon>
        <taxon>Alphaproteobacteria</taxon>
        <taxon>Rhodobacterales</taxon>
        <taxon>Roseobacteraceae</taxon>
        <taxon>Alloyangia</taxon>
    </lineage>
</organism>
<accession>A0AAU8AM38</accession>
<feature type="transmembrane region" description="Helical" evidence="1">
    <location>
        <begin position="89"/>
        <end position="106"/>
    </location>
</feature>
<dbReference type="Pfam" id="PF04304">
    <property type="entry name" value="DUF454"/>
    <property type="match status" value="1"/>
</dbReference>
<dbReference type="GO" id="GO:0005886">
    <property type="term" value="C:plasma membrane"/>
    <property type="evidence" value="ECO:0007669"/>
    <property type="project" value="TreeGrafter"/>
</dbReference>
<dbReference type="InterPro" id="IPR007401">
    <property type="entry name" value="DUF454"/>
</dbReference>